<dbReference type="VEuPathDB" id="FungiDB:SPSK_08154"/>
<dbReference type="Proteomes" id="UP000033710">
    <property type="component" value="Unassembled WGS sequence"/>
</dbReference>
<dbReference type="KEGG" id="ssck:SPSK_08154"/>
<feature type="transmembrane region" description="Helical" evidence="1">
    <location>
        <begin position="31"/>
        <end position="51"/>
    </location>
</feature>
<dbReference type="AlphaFoldDB" id="A0A0F2MFN2"/>
<evidence type="ECO:0000313" key="3">
    <source>
        <dbReference type="Proteomes" id="UP000033710"/>
    </source>
</evidence>
<keyword evidence="1" id="KW-0812">Transmembrane</keyword>
<comment type="caution">
    <text evidence="2">The sequence shown here is derived from an EMBL/GenBank/DDBJ whole genome shotgun (WGS) entry which is preliminary data.</text>
</comment>
<organism evidence="2 3">
    <name type="scientific">Sporothrix schenckii 1099-18</name>
    <dbReference type="NCBI Taxonomy" id="1397361"/>
    <lineage>
        <taxon>Eukaryota</taxon>
        <taxon>Fungi</taxon>
        <taxon>Dikarya</taxon>
        <taxon>Ascomycota</taxon>
        <taxon>Pezizomycotina</taxon>
        <taxon>Sordariomycetes</taxon>
        <taxon>Sordariomycetidae</taxon>
        <taxon>Ophiostomatales</taxon>
        <taxon>Ophiostomataceae</taxon>
        <taxon>Sporothrix</taxon>
    </lineage>
</organism>
<proteinExistence type="predicted"/>
<gene>
    <name evidence="2" type="ORF">SPSK_08154</name>
</gene>
<name>A0A0F2MFN2_SPOSC</name>
<dbReference type="RefSeq" id="XP_016590336.1">
    <property type="nucleotide sequence ID" value="XM_016734794.1"/>
</dbReference>
<dbReference type="GeneID" id="27670071"/>
<reference evidence="2 3" key="1">
    <citation type="journal article" date="2014" name="BMC Genomics">
        <title>Comparative genomics of the major fungal agents of human and animal Sporotrichosis: Sporothrix schenckii and Sporothrix brasiliensis.</title>
        <authorList>
            <person name="Teixeira M.M."/>
            <person name="de Almeida L.G."/>
            <person name="Kubitschek-Barreira P."/>
            <person name="Alves F.L."/>
            <person name="Kioshima E.S."/>
            <person name="Abadio A.K."/>
            <person name="Fernandes L."/>
            <person name="Derengowski L.S."/>
            <person name="Ferreira K.S."/>
            <person name="Souza R.C."/>
            <person name="Ruiz J.C."/>
            <person name="de Andrade N.C."/>
            <person name="Paes H.C."/>
            <person name="Nicola A.M."/>
            <person name="Albuquerque P."/>
            <person name="Gerber A.L."/>
            <person name="Martins V.P."/>
            <person name="Peconick L.D."/>
            <person name="Neto A.V."/>
            <person name="Chaucanez C.B."/>
            <person name="Silva P.A."/>
            <person name="Cunha O.L."/>
            <person name="de Oliveira F.F."/>
            <person name="dos Santos T.C."/>
            <person name="Barros A.L."/>
            <person name="Soares M.A."/>
            <person name="de Oliveira L.M."/>
            <person name="Marini M.M."/>
            <person name="Villalobos-Duno H."/>
            <person name="Cunha M.M."/>
            <person name="de Hoog S."/>
            <person name="da Silveira J.F."/>
            <person name="Henrissat B."/>
            <person name="Nino-Vega G.A."/>
            <person name="Cisalpino P.S."/>
            <person name="Mora-Montes H.M."/>
            <person name="Almeida S.R."/>
            <person name="Stajich J.E."/>
            <person name="Lopes-Bezerra L.M."/>
            <person name="Vasconcelos A.T."/>
            <person name="Felipe M.S."/>
        </authorList>
    </citation>
    <scope>NUCLEOTIDE SEQUENCE [LARGE SCALE GENOMIC DNA]</scope>
    <source>
        <strain evidence="2 3">1099-18</strain>
    </source>
</reference>
<reference evidence="2 3" key="2">
    <citation type="journal article" date="2015" name="Eukaryot. Cell">
        <title>Asexual propagation of a virulent clone complex in a human and feline outbreak of sporotrichosis.</title>
        <authorList>
            <person name="Teixeira Mde M."/>
            <person name="Rodrigues A.M."/>
            <person name="Tsui C.K."/>
            <person name="de Almeida L.G."/>
            <person name="Van Diepeningen A.D."/>
            <person name="van den Ende B.G."/>
            <person name="Fernandes G.F."/>
            <person name="Kano R."/>
            <person name="Hamelin R.C."/>
            <person name="Lopes-Bezerra L.M."/>
            <person name="Vasconcelos A.T."/>
            <person name="de Hoog S."/>
            <person name="de Camargo Z.P."/>
            <person name="Felipe M.S."/>
        </authorList>
    </citation>
    <scope>NUCLEOTIDE SEQUENCE [LARGE SCALE GENOMIC DNA]</scope>
    <source>
        <strain evidence="2 3">1099-18</strain>
    </source>
</reference>
<keyword evidence="1" id="KW-1133">Transmembrane helix</keyword>
<protein>
    <submittedName>
        <fullName evidence="2">Uncharacterized protein</fullName>
    </submittedName>
</protein>
<dbReference type="OrthoDB" id="6612291at2759"/>
<feature type="transmembrane region" description="Helical" evidence="1">
    <location>
        <begin position="63"/>
        <end position="86"/>
    </location>
</feature>
<evidence type="ECO:0000256" key="1">
    <source>
        <dbReference type="SAM" id="Phobius"/>
    </source>
</evidence>
<accession>A0A0F2MFN2</accession>
<keyword evidence="1" id="KW-0472">Membrane</keyword>
<dbReference type="EMBL" id="AXCR01000004">
    <property type="protein sequence ID" value="KJR87660.1"/>
    <property type="molecule type" value="Genomic_DNA"/>
</dbReference>
<evidence type="ECO:0000313" key="2">
    <source>
        <dbReference type="EMBL" id="KJR87660.1"/>
    </source>
</evidence>
<sequence length="89" mass="9445">MNEQNQSENDSERSGQENCYLDALSGLTYGYAFSVFSTSIGQSVFYAYFDLSTSGPRAGYTNSVLGAINALFSVGAASGALLPIAWLPN</sequence>